<keyword evidence="1" id="KW-0931">ER-Golgi transport</keyword>
<dbReference type="GO" id="GO:0070971">
    <property type="term" value="C:endoplasmic reticulum exit site"/>
    <property type="evidence" value="ECO:0007669"/>
    <property type="project" value="TreeGrafter"/>
</dbReference>
<dbReference type="Proteomes" id="UP000594638">
    <property type="component" value="Unassembled WGS sequence"/>
</dbReference>
<keyword evidence="4" id="KW-1185">Reference proteome</keyword>
<protein>
    <recommendedName>
        <fullName evidence="1">Protein transport protein SEC23</fullName>
    </recommendedName>
</protein>
<keyword evidence="1" id="KW-0968">Cytoplasmic vesicle</keyword>
<accession>A0A8S0QLM4</accession>
<dbReference type="PANTHER" id="PTHR11141">
    <property type="entry name" value="PROTEIN TRANSPORT PROTEIN SEC23"/>
    <property type="match status" value="1"/>
</dbReference>
<feature type="region of interest" description="Disordered" evidence="2">
    <location>
        <begin position="381"/>
        <end position="408"/>
    </location>
</feature>
<dbReference type="AlphaFoldDB" id="A0A8S0QLM4"/>
<comment type="subcellular location">
    <subcellularLocation>
        <location evidence="1">Cytoplasmic vesicle</location>
        <location evidence="1">COPII-coated vesicle membrane</location>
        <topology evidence="1">Peripheral membrane protein</topology>
        <orientation evidence="1">Cytoplasmic side</orientation>
    </subcellularLocation>
    <subcellularLocation>
        <location evidence="1">Endoplasmic reticulum membrane</location>
        <topology evidence="1">Peripheral membrane protein</topology>
        <orientation evidence="1">Cytoplasmic side</orientation>
    </subcellularLocation>
</comment>
<dbReference type="GO" id="GO:0015031">
    <property type="term" value="P:protein transport"/>
    <property type="evidence" value="ECO:0007669"/>
    <property type="project" value="UniProtKB-KW"/>
</dbReference>
<reference evidence="3 4" key="1">
    <citation type="submission" date="2019-12" db="EMBL/GenBank/DDBJ databases">
        <authorList>
            <person name="Alioto T."/>
            <person name="Alioto T."/>
            <person name="Gomez Garrido J."/>
        </authorList>
    </citation>
    <scope>NUCLEOTIDE SEQUENCE [LARGE SCALE GENOMIC DNA]</scope>
</reference>
<keyword evidence="1" id="KW-0653">Protein transport</keyword>
<keyword evidence="1" id="KW-0472">Membrane</keyword>
<dbReference type="Gene3D" id="3.40.50.410">
    <property type="entry name" value="von Willebrand factor, type A domain"/>
    <property type="match status" value="1"/>
</dbReference>
<dbReference type="GO" id="GO:0046872">
    <property type="term" value="F:metal ion binding"/>
    <property type="evidence" value="ECO:0007669"/>
    <property type="project" value="UniProtKB-KW"/>
</dbReference>
<dbReference type="OrthoDB" id="1705189at2759"/>
<keyword evidence="1" id="KW-0862">Zinc</keyword>
<organism evidence="3 4">
    <name type="scientific">Olea europaea subsp. europaea</name>
    <dbReference type="NCBI Taxonomy" id="158383"/>
    <lineage>
        <taxon>Eukaryota</taxon>
        <taxon>Viridiplantae</taxon>
        <taxon>Streptophyta</taxon>
        <taxon>Embryophyta</taxon>
        <taxon>Tracheophyta</taxon>
        <taxon>Spermatophyta</taxon>
        <taxon>Magnoliopsida</taxon>
        <taxon>eudicotyledons</taxon>
        <taxon>Gunneridae</taxon>
        <taxon>Pentapetalae</taxon>
        <taxon>asterids</taxon>
        <taxon>lamiids</taxon>
        <taxon>Lamiales</taxon>
        <taxon>Oleaceae</taxon>
        <taxon>Oleeae</taxon>
        <taxon>Olea</taxon>
    </lineage>
</organism>
<dbReference type="EMBL" id="CACTIH010001895">
    <property type="protein sequence ID" value="CAA2967952.1"/>
    <property type="molecule type" value="Genomic_DNA"/>
</dbReference>
<proteinExistence type="inferred from homology"/>
<dbReference type="GO" id="GO:0090110">
    <property type="term" value="P:COPII-coated vesicle cargo loading"/>
    <property type="evidence" value="ECO:0007669"/>
    <property type="project" value="TreeGrafter"/>
</dbReference>
<dbReference type="Gene3D" id="2.60.40.1670">
    <property type="entry name" value="beta-sandwich domain of Sec23/24"/>
    <property type="match status" value="1"/>
</dbReference>
<keyword evidence="1" id="KW-0813">Transport</keyword>
<comment type="function">
    <text evidence="1">Component of the coat protein complex II (COPII) which promotes the formation of transport vesicles from the endoplasmic reticulum (ER). The coat has two main functions, the physical deformation of the endoplasmic reticulum membrane into vesicles and the selection of cargo molecules.</text>
</comment>
<dbReference type="Gramene" id="OE9A110718T1">
    <property type="protein sequence ID" value="OE9A110718C1"/>
    <property type="gene ID" value="OE9A110718"/>
</dbReference>
<comment type="caution">
    <text evidence="3">The sequence shown here is derived from an EMBL/GenBank/DDBJ whole genome shotgun (WGS) entry which is preliminary data.</text>
</comment>
<evidence type="ECO:0000256" key="2">
    <source>
        <dbReference type="SAM" id="MobiDB-lite"/>
    </source>
</evidence>
<dbReference type="GO" id="GO:0030127">
    <property type="term" value="C:COPII vesicle coat"/>
    <property type="evidence" value="ECO:0007669"/>
    <property type="project" value="TreeGrafter"/>
</dbReference>
<dbReference type="InterPro" id="IPR037364">
    <property type="entry name" value="Sec23"/>
</dbReference>
<dbReference type="SUPFAM" id="SSF53300">
    <property type="entry name" value="vWA-like"/>
    <property type="match status" value="1"/>
</dbReference>
<evidence type="ECO:0000313" key="4">
    <source>
        <dbReference type="Proteomes" id="UP000594638"/>
    </source>
</evidence>
<sequence length="408" mass="44133">MGARTPVVFISALRAGCSDVRDDAFSLSCFVGKGKADRSGPEVFERWENSWRSDQRLVFGVDETLTLARTRPIRSTSIAISVAVGLLEECSLNTGSRVMVLTSGPQTIGPGIIVNADLGNSVRTHRELNNVQLTIENPVNSSSKYLRDYLIHPSFLSLCVLSGSVFAQMFDRDCGGNLKICFDATIAIVTTEDVKICGALGPCTSTQKMNNSLSNKEIGAGVASGVFSPSHKSAVLNQFQQQQNMLLTINTNLFSPRNVEHSLLQASFGVSSPRMSSPRSVEPLTPMSASYSTLAQREKQQQQLRSLSSRDLGSNRASTVGSPVSSWTTKWGAPNGKVDWSVNGGELAQLKQSTPVEPNNEEEEPDLSWVQSLVKESPHEMDKFAPPISGAAPSGDASKSIFWDGMKR</sequence>
<dbReference type="InterPro" id="IPR036465">
    <property type="entry name" value="vWFA_dom_sf"/>
</dbReference>
<feature type="compositionally biased region" description="Low complexity" evidence="2">
    <location>
        <begin position="301"/>
        <end position="316"/>
    </location>
</feature>
<keyword evidence="1" id="KW-0479">Metal-binding</keyword>
<keyword evidence="1" id="KW-0963">Cytoplasm</keyword>
<dbReference type="PANTHER" id="PTHR11141:SF22">
    <property type="entry name" value="PROTEIN TRANSPORT PROTEIN SEC23 G"/>
    <property type="match status" value="1"/>
</dbReference>
<feature type="region of interest" description="Disordered" evidence="2">
    <location>
        <begin position="297"/>
        <end position="328"/>
    </location>
</feature>
<evidence type="ECO:0000313" key="3">
    <source>
        <dbReference type="EMBL" id="CAA2967952.1"/>
    </source>
</evidence>
<dbReference type="SUPFAM" id="SSF81995">
    <property type="entry name" value="beta-sandwich domain of Sec23/24"/>
    <property type="match status" value="1"/>
</dbReference>
<feature type="compositionally biased region" description="Polar residues" evidence="2">
    <location>
        <begin position="317"/>
        <end position="328"/>
    </location>
</feature>
<gene>
    <name evidence="3" type="ORF">OLEA9_A110718</name>
</gene>
<comment type="similarity">
    <text evidence="1">Belongs to the SEC23/SEC24 family. SEC23 subfamily.</text>
</comment>
<name>A0A8S0QLM4_OLEEU</name>
<dbReference type="GO" id="GO:0005789">
    <property type="term" value="C:endoplasmic reticulum membrane"/>
    <property type="evidence" value="ECO:0007669"/>
    <property type="project" value="UniProtKB-SubCell"/>
</dbReference>
<dbReference type="GO" id="GO:0005096">
    <property type="term" value="F:GTPase activator activity"/>
    <property type="evidence" value="ECO:0007669"/>
    <property type="project" value="TreeGrafter"/>
</dbReference>
<keyword evidence="1" id="KW-0256">Endoplasmic reticulum</keyword>
<evidence type="ECO:0000256" key="1">
    <source>
        <dbReference type="RuleBase" id="RU365030"/>
    </source>
</evidence>